<dbReference type="EMBL" id="FPIP01000001">
    <property type="protein sequence ID" value="SFW15410.1"/>
    <property type="molecule type" value="Genomic_DNA"/>
</dbReference>
<reference evidence="1 2" key="1">
    <citation type="submission" date="2016-11" db="EMBL/GenBank/DDBJ databases">
        <authorList>
            <person name="Jaros S."/>
            <person name="Januszkiewicz K."/>
            <person name="Wedrychowicz H."/>
        </authorList>
    </citation>
    <scope>NUCLEOTIDE SEQUENCE [LARGE SCALE GENOMIC DNA]</scope>
    <source>
        <strain evidence="1 2">YL228</strain>
    </source>
</reference>
<evidence type="ECO:0000313" key="2">
    <source>
        <dbReference type="Proteomes" id="UP000183461"/>
    </source>
</evidence>
<dbReference type="RefSeq" id="WP_072299210.1">
    <property type="nucleotide sequence ID" value="NZ_FPIP01000001.1"/>
</dbReference>
<dbReference type="GO" id="GO:0008817">
    <property type="term" value="F:corrinoid adenosyltransferase activity"/>
    <property type="evidence" value="ECO:0007669"/>
    <property type="project" value="InterPro"/>
</dbReference>
<dbReference type="Proteomes" id="UP000183461">
    <property type="component" value="Unassembled WGS sequence"/>
</dbReference>
<sequence>MLHIYYGNGKGKTTAAVGLAVRAVGADMKVGFFQFLKNGSSSEITILKNIGNIEVFCCDKCNKFTFSMNEQELDEITKQHTEMLRKAAELLEKGDVKLLVLDEFVDAYNKKLIDIEFADYFIDNMLDKCEVVMTGRAPNEKLKKTADYLTEMSAVKHPYTKGISARKGIEY</sequence>
<dbReference type="GO" id="GO:0009236">
    <property type="term" value="P:cobalamin biosynthetic process"/>
    <property type="evidence" value="ECO:0007669"/>
    <property type="project" value="InterPro"/>
</dbReference>
<proteinExistence type="predicted"/>
<dbReference type="SUPFAM" id="SSF52540">
    <property type="entry name" value="P-loop containing nucleoside triphosphate hydrolases"/>
    <property type="match status" value="1"/>
</dbReference>
<dbReference type="PANTHER" id="PTHR46638">
    <property type="entry name" value="CORRINOID ADENOSYLTRANSFERASE"/>
    <property type="match status" value="1"/>
</dbReference>
<name>A0A1K1LX38_RUMFL</name>
<dbReference type="Pfam" id="PF02572">
    <property type="entry name" value="CobA_CobO_BtuR"/>
    <property type="match status" value="1"/>
</dbReference>
<dbReference type="InterPro" id="IPR003724">
    <property type="entry name" value="CblAdoTrfase_CobA"/>
</dbReference>
<gene>
    <name evidence="1" type="ORF">SAMN02910280_0833</name>
</gene>
<accession>A0A1K1LX38</accession>
<dbReference type="Gene3D" id="3.40.50.300">
    <property type="entry name" value="P-loop containing nucleotide triphosphate hydrolases"/>
    <property type="match status" value="1"/>
</dbReference>
<dbReference type="AlphaFoldDB" id="A0A1K1LX38"/>
<keyword evidence="1" id="KW-0808">Transferase</keyword>
<dbReference type="PANTHER" id="PTHR46638:SF1">
    <property type="entry name" value="CORRINOID ADENOSYLTRANSFERASE"/>
    <property type="match status" value="1"/>
</dbReference>
<protein>
    <submittedName>
        <fullName evidence="1">Cob(I)alamin adenosyltransferase</fullName>
    </submittedName>
</protein>
<dbReference type="GO" id="GO:0005524">
    <property type="term" value="F:ATP binding"/>
    <property type="evidence" value="ECO:0007669"/>
    <property type="project" value="InterPro"/>
</dbReference>
<organism evidence="1 2">
    <name type="scientific">Ruminococcus flavefaciens</name>
    <dbReference type="NCBI Taxonomy" id="1265"/>
    <lineage>
        <taxon>Bacteria</taxon>
        <taxon>Bacillati</taxon>
        <taxon>Bacillota</taxon>
        <taxon>Clostridia</taxon>
        <taxon>Eubacteriales</taxon>
        <taxon>Oscillospiraceae</taxon>
        <taxon>Ruminococcus</taxon>
    </lineage>
</organism>
<evidence type="ECO:0000313" key="1">
    <source>
        <dbReference type="EMBL" id="SFW15410.1"/>
    </source>
</evidence>
<dbReference type="InterPro" id="IPR027417">
    <property type="entry name" value="P-loop_NTPase"/>
</dbReference>
<dbReference type="PIRSF" id="PIRSF015617">
    <property type="entry name" value="Adensltrnsf_CobA"/>
    <property type="match status" value="1"/>
</dbReference>